<evidence type="ECO:0000256" key="2">
    <source>
        <dbReference type="ARBA" id="ARBA00004514"/>
    </source>
</evidence>
<keyword evidence="6" id="KW-0479">Metal-binding</keyword>
<comment type="similarity">
    <text evidence="3">Belongs to the peptidase M14 family.</text>
</comment>
<evidence type="ECO:0000259" key="12">
    <source>
        <dbReference type="Pfam" id="PF18027"/>
    </source>
</evidence>
<dbReference type="GeneID" id="103271907"/>
<gene>
    <name evidence="14" type="primary">LOC103271907</name>
</gene>
<dbReference type="OrthoDB" id="10253041at2759"/>
<sequence length="557" mass="63721">MEILFSTMQSCLDDKSMEPVISVGFQILRQCYPKSPLPLVTASSASTFLVPGNINSQPPCGLTGEDFEDDGDEEVDRDSDSEDVKEEDDDLETDMDKLNSKPGLDRPEEELVQYEAMCLELSCSFEELESKFGDNLNFEETQYVNRYHIPTAAIPKKHPLNKDQNSWGQEKEDTVQTSLLSMVKMGRSTVHLASKKRPAVNPYQNVQSNGLGKDSSGNEIPDLQAFLKKDACDIDAIFCIRMSTSSSNSTRPKETVEVIEKLLQTHLKHIPFHDPYIYMANARRTKSVVDFKMMAFPDLWGHCSPLSDQPMLERKYGVQRIKILEDIRRLIQPRDVINKVVFSLDEPWPLQDTASNCLQFFSKFESGNLRKVIQVREFEYDLLVNADVNSTQHQQWFFFKVSGMQATIPYRFNIINCEKPNSQFNYGMQPTLYSVKEALLGRPTWIRTGYEICYYKNHYRQSAAATGGASGKCYYTLTFAVTFPHNEDVCYLAYHYPYTYTALMTHLDILEKSVNPRQVYFRREVLCQTLGGNPCPLVTITAMPESSSVDHLEQFRE</sequence>
<accession>A0A1U7UP07</accession>
<protein>
    <submittedName>
        <fullName evidence="14">Cytosolic carboxypeptidase 4-like</fullName>
    </submittedName>
</protein>
<dbReference type="GO" id="GO:0046872">
    <property type="term" value="F:metal ion binding"/>
    <property type="evidence" value="ECO:0007669"/>
    <property type="project" value="UniProtKB-KW"/>
</dbReference>
<dbReference type="GO" id="GO:0008237">
    <property type="term" value="F:metallopeptidase activity"/>
    <property type="evidence" value="ECO:0007669"/>
    <property type="project" value="UniProtKB-KW"/>
</dbReference>
<evidence type="ECO:0000256" key="6">
    <source>
        <dbReference type="ARBA" id="ARBA00022723"/>
    </source>
</evidence>
<dbReference type="Proteomes" id="UP000189704">
    <property type="component" value="Unplaced"/>
</dbReference>
<evidence type="ECO:0000313" key="14">
    <source>
        <dbReference type="RefSeq" id="XP_008067601.1"/>
    </source>
</evidence>
<feature type="region of interest" description="Disordered" evidence="11">
    <location>
        <begin position="54"/>
        <end position="107"/>
    </location>
</feature>
<dbReference type="RefSeq" id="XP_008067601.1">
    <property type="nucleotide sequence ID" value="XM_008069410.1"/>
</dbReference>
<name>A0A1U7UP07_CARSF</name>
<dbReference type="Pfam" id="PF18027">
    <property type="entry name" value="Pepdidase_M14_N"/>
    <property type="match status" value="1"/>
</dbReference>
<evidence type="ECO:0000256" key="5">
    <source>
        <dbReference type="ARBA" id="ARBA00022670"/>
    </source>
</evidence>
<organism evidence="13 14">
    <name type="scientific">Carlito syrichta</name>
    <name type="common">Philippine tarsier</name>
    <name type="synonym">Tarsius syrichta</name>
    <dbReference type="NCBI Taxonomy" id="1868482"/>
    <lineage>
        <taxon>Eukaryota</taxon>
        <taxon>Metazoa</taxon>
        <taxon>Chordata</taxon>
        <taxon>Craniata</taxon>
        <taxon>Vertebrata</taxon>
        <taxon>Euteleostomi</taxon>
        <taxon>Mammalia</taxon>
        <taxon>Eutheria</taxon>
        <taxon>Euarchontoglires</taxon>
        <taxon>Primates</taxon>
        <taxon>Haplorrhini</taxon>
        <taxon>Tarsiiformes</taxon>
        <taxon>Tarsiidae</taxon>
        <taxon>Carlito</taxon>
    </lineage>
</organism>
<evidence type="ECO:0000256" key="1">
    <source>
        <dbReference type="ARBA" id="ARBA00001947"/>
    </source>
</evidence>
<dbReference type="InterPro" id="IPR050821">
    <property type="entry name" value="Cytosolic_carboxypeptidase"/>
</dbReference>
<feature type="domain" description="Cytosolic carboxypeptidase N-terminal" evidence="12">
    <location>
        <begin position="361"/>
        <end position="448"/>
    </location>
</feature>
<feature type="compositionally biased region" description="Basic and acidic residues" evidence="11">
    <location>
        <begin position="94"/>
        <end position="106"/>
    </location>
</feature>
<evidence type="ECO:0000256" key="8">
    <source>
        <dbReference type="ARBA" id="ARBA00022833"/>
    </source>
</evidence>
<reference evidence="14" key="1">
    <citation type="submission" date="2025-08" db="UniProtKB">
        <authorList>
            <consortium name="RefSeq"/>
        </authorList>
    </citation>
    <scope>IDENTIFICATION</scope>
</reference>
<dbReference type="GO" id="GO:0004180">
    <property type="term" value="F:carboxypeptidase activity"/>
    <property type="evidence" value="ECO:0007669"/>
    <property type="project" value="UniProtKB-KW"/>
</dbReference>
<evidence type="ECO:0000256" key="9">
    <source>
        <dbReference type="ARBA" id="ARBA00023049"/>
    </source>
</evidence>
<evidence type="ECO:0000256" key="4">
    <source>
        <dbReference type="ARBA" id="ARBA00022645"/>
    </source>
</evidence>
<comment type="subcellular location">
    <subcellularLocation>
        <location evidence="2">Cytoplasm</location>
        <location evidence="2">Cytosol</location>
    </subcellularLocation>
</comment>
<evidence type="ECO:0000313" key="13">
    <source>
        <dbReference type="Proteomes" id="UP000189704"/>
    </source>
</evidence>
<dbReference type="AlphaFoldDB" id="A0A1U7UP07"/>
<keyword evidence="5" id="KW-0645">Protease</keyword>
<feature type="compositionally biased region" description="Acidic residues" evidence="11">
    <location>
        <begin position="65"/>
        <end position="93"/>
    </location>
</feature>
<dbReference type="GO" id="GO:0005829">
    <property type="term" value="C:cytosol"/>
    <property type="evidence" value="ECO:0007669"/>
    <property type="project" value="UniProtKB-SubCell"/>
</dbReference>
<dbReference type="InterPro" id="IPR040626">
    <property type="entry name" value="Pepdidase_M14_N"/>
</dbReference>
<keyword evidence="8" id="KW-0862">Zinc</keyword>
<evidence type="ECO:0000256" key="3">
    <source>
        <dbReference type="ARBA" id="ARBA00005988"/>
    </source>
</evidence>
<evidence type="ECO:0000256" key="10">
    <source>
        <dbReference type="ARBA" id="ARBA00029302"/>
    </source>
</evidence>
<dbReference type="STRING" id="1868482.ENSTSYP00000004834"/>
<comment type="cofactor">
    <cofactor evidence="1">
        <name>Zn(2+)</name>
        <dbReference type="ChEBI" id="CHEBI:29105"/>
    </cofactor>
</comment>
<dbReference type="SUPFAM" id="SSF53187">
    <property type="entry name" value="Zn-dependent exopeptidases"/>
    <property type="match status" value="1"/>
</dbReference>
<comment type="catalytic activity">
    <reaction evidence="10">
        <text>(L-glutamyl)(n+1)-gamma-L-glutamyl-L-glutamyl-[protein] + H2O = (L-glutamyl)(n)-gamma-L-glutamyl-L-glutamyl-[protein] + L-glutamate</text>
        <dbReference type="Rhea" id="RHEA:60004"/>
        <dbReference type="Rhea" id="RHEA-COMP:15519"/>
        <dbReference type="Rhea" id="RHEA-COMP:15675"/>
        <dbReference type="ChEBI" id="CHEBI:15377"/>
        <dbReference type="ChEBI" id="CHEBI:29985"/>
        <dbReference type="ChEBI" id="CHEBI:143623"/>
    </reaction>
    <physiologicalReaction direction="left-to-right" evidence="10">
        <dbReference type="Rhea" id="RHEA:60005"/>
    </physiologicalReaction>
</comment>
<dbReference type="PANTHER" id="PTHR12756">
    <property type="entry name" value="CYTOSOLIC CARBOXYPEPTIDASE"/>
    <property type="match status" value="1"/>
</dbReference>
<keyword evidence="7" id="KW-0378">Hydrolase</keyword>
<dbReference type="PANTHER" id="PTHR12756:SF5">
    <property type="entry name" value="CYTOSOLIC CARBOXYPEPTIDASE 4"/>
    <property type="match status" value="1"/>
</dbReference>
<dbReference type="FunFam" id="2.60.40.3120:FF:000001">
    <property type="entry name" value="cytosolic carboxypeptidase 1 isoform X1"/>
    <property type="match status" value="1"/>
</dbReference>
<dbReference type="GO" id="GO:0006508">
    <property type="term" value="P:proteolysis"/>
    <property type="evidence" value="ECO:0007669"/>
    <property type="project" value="UniProtKB-KW"/>
</dbReference>
<proteinExistence type="inferred from homology"/>
<dbReference type="Gene3D" id="2.60.40.3120">
    <property type="match status" value="1"/>
</dbReference>
<evidence type="ECO:0000256" key="7">
    <source>
        <dbReference type="ARBA" id="ARBA00022801"/>
    </source>
</evidence>
<keyword evidence="13" id="KW-1185">Reference proteome</keyword>
<dbReference type="KEGG" id="csyr:103271907"/>
<keyword evidence="9" id="KW-0482">Metalloprotease</keyword>
<evidence type="ECO:0000256" key="11">
    <source>
        <dbReference type="SAM" id="MobiDB-lite"/>
    </source>
</evidence>
<keyword evidence="4" id="KW-0121">Carboxypeptidase</keyword>